<reference evidence="4" key="1">
    <citation type="submission" date="2020-07" db="EMBL/GenBank/DDBJ databases">
        <authorList>
            <person name="Pettersson B.M.F."/>
            <person name="Behra P.R.K."/>
            <person name="Ramesh M."/>
            <person name="Das S."/>
            <person name="Dasgupta S."/>
            <person name="Kirsebom L.A."/>
        </authorList>
    </citation>
    <scope>NUCLEOTIDE SEQUENCE</scope>
    <source>
        <strain evidence="4">DSM 44615</strain>
    </source>
</reference>
<keyword evidence="4" id="KW-0540">Nuclease</keyword>
<evidence type="ECO:0000313" key="4">
    <source>
        <dbReference type="EMBL" id="MCV7171300.1"/>
    </source>
</evidence>
<name>A0A9X3BNQ0_9MYCO</name>
<dbReference type="InterPro" id="IPR002711">
    <property type="entry name" value="HNH"/>
</dbReference>
<keyword evidence="4" id="KW-0255">Endonuclease</keyword>
<accession>A0A9X3BNQ0</accession>
<reference evidence="4" key="2">
    <citation type="journal article" date="2022" name="BMC Genomics">
        <title>Comparative genome analysis of mycobacteria focusing on tRNA and non-coding RNA.</title>
        <authorList>
            <person name="Behra P.R.K."/>
            <person name="Pettersson B.M.F."/>
            <person name="Ramesh M."/>
            <person name="Das S."/>
            <person name="Dasgupta S."/>
            <person name="Kirsebom L.A."/>
        </authorList>
    </citation>
    <scope>NUCLEOTIDE SEQUENCE</scope>
    <source>
        <strain evidence="4">DSM 44615</strain>
    </source>
</reference>
<organism evidence="4 5">
    <name type="scientific">[Mycobacterium] manitobense</name>
    <dbReference type="NCBI Taxonomy" id="190147"/>
    <lineage>
        <taxon>Bacteria</taxon>
        <taxon>Bacillati</taxon>
        <taxon>Actinomycetota</taxon>
        <taxon>Actinomycetes</taxon>
        <taxon>Mycobacteriales</taxon>
        <taxon>Mycobacteriaceae</taxon>
        <taxon>Mycolicibacterium</taxon>
    </lineage>
</organism>
<feature type="compositionally biased region" description="Basic and acidic residues" evidence="2">
    <location>
        <begin position="249"/>
        <end position="261"/>
    </location>
</feature>
<evidence type="ECO:0000256" key="1">
    <source>
        <dbReference type="ARBA" id="ARBA00023450"/>
    </source>
</evidence>
<dbReference type="Proteomes" id="UP001140293">
    <property type="component" value="Unassembled WGS sequence"/>
</dbReference>
<comment type="similarity">
    <text evidence="1">Belongs to the Rv1128c/1148c/1588c/1702c/1945/3466 family.</text>
</comment>
<feature type="region of interest" description="Disordered" evidence="2">
    <location>
        <begin position="422"/>
        <end position="460"/>
    </location>
</feature>
<comment type="caution">
    <text evidence="4">The sequence shown here is derived from an EMBL/GenBank/DDBJ whole genome shotgun (WGS) entry which is preliminary data.</text>
</comment>
<dbReference type="GO" id="GO:0003676">
    <property type="term" value="F:nucleic acid binding"/>
    <property type="evidence" value="ECO:0007669"/>
    <property type="project" value="InterPro"/>
</dbReference>
<keyword evidence="5" id="KW-1185">Reference proteome</keyword>
<dbReference type="AlphaFoldDB" id="A0A9X3BNQ0"/>
<dbReference type="RefSeq" id="WP_264013491.1">
    <property type="nucleotide sequence ID" value="NZ_JACKSJ010000119.1"/>
</dbReference>
<feature type="region of interest" description="Disordered" evidence="2">
    <location>
        <begin position="231"/>
        <end position="261"/>
    </location>
</feature>
<evidence type="ECO:0000313" key="5">
    <source>
        <dbReference type="Proteomes" id="UP001140293"/>
    </source>
</evidence>
<evidence type="ECO:0000259" key="3">
    <source>
        <dbReference type="SMART" id="SM00507"/>
    </source>
</evidence>
<dbReference type="EMBL" id="JACKSJ010000119">
    <property type="protein sequence ID" value="MCV7171300.1"/>
    <property type="molecule type" value="Genomic_DNA"/>
</dbReference>
<gene>
    <name evidence="4" type="ORF">H7I41_15405</name>
</gene>
<dbReference type="Gene3D" id="1.10.30.50">
    <property type="match status" value="1"/>
</dbReference>
<feature type="domain" description="HNH nuclease" evidence="3">
    <location>
        <begin position="352"/>
        <end position="404"/>
    </location>
</feature>
<dbReference type="Pfam" id="PF01844">
    <property type="entry name" value="HNH"/>
    <property type="match status" value="1"/>
</dbReference>
<evidence type="ECO:0000256" key="2">
    <source>
        <dbReference type="SAM" id="MobiDB-lite"/>
    </source>
</evidence>
<dbReference type="InterPro" id="IPR003870">
    <property type="entry name" value="DUF222"/>
</dbReference>
<keyword evidence="4" id="KW-0378">Hydrolase</keyword>
<dbReference type="GO" id="GO:0008270">
    <property type="term" value="F:zinc ion binding"/>
    <property type="evidence" value="ECO:0007669"/>
    <property type="project" value="InterPro"/>
</dbReference>
<dbReference type="CDD" id="cd00085">
    <property type="entry name" value="HNHc"/>
    <property type="match status" value="1"/>
</dbReference>
<protein>
    <submittedName>
        <fullName evidence="4">HNH endonuclease</fullName>
    </submittedName>
</protein>
<dbReference type="SMART" id="SM00507">
    <property type="entry name" value="HNHc"/>
    <property type="match status" value="1"/>
</dbReference>
<feature type="compositionally biased region" description="Acidic residues" evidence="2">
    <location>
        <begin position="235"/>
        <end position="248"/>
    </location>
</feature>
<dbReference type="GO" id="GO:0004519">
    <property type="term" value="F:endonuclease activity"/>
    <property type="evidence" value="ECO:0007669"/>
    <property type="project" value="UniProtKB-KW"/>
</dbReference>
<dbReference type="Pfam" id="PF02720">
    <property type="entry name" value="DUF222"/>
    <property type="match status" value="1"/>
</dbReference>
<sequence length="460" mass="49793">MESLSVRIKAMAADFDALRDELAAGNASPRELIAAAEDWEVLQRRHATFSHELLAILTRDADPADLGGSSLKDLLVHRLRISSAEAGRRITDAQQLGPRRALTGQPLPPLLANTSAAQAEGRIGQEHIQIIYKTLNKKLPAWTDGLARDQAEHTLASIACTLDPEQLQAAADRLILLLDPDGPEPTDGQARKRHLTLGRQDADGMSRLTAVIDPQCRATLEPLLAKLAAPGMCNPDDDTPTVDGEPDPDAARRDLRTPGQRRHDALTAAGRALLASGELGQHHGLPVSVIASTTVQELQRGAGVAVTGGGSLLPMADLIRMASHAYHYLAVFDEHTRLPLYLGRTRRIASAAQRIVLHAMDRGCTRPGCTVPGYWCQVDHLNPWADGGATDITDLGLACGPDNRMKEKGWTTRRVDGRVHWIPPEHLDTGQPRTNRYHHPQEYLAEPGADDDDGEKPGAA</sequence>
<dbReference type="InterPro" id="IPR003615">
    <property type="entry name" value="HNH_nuc"/>
</dbReference>
<proteinExistence type="inferred from homology"/>